<feature type="chain" id="PRO_5001720895" evidence="15">
    <location>
        <begin position="51"/>
        <end position="430"/>
    </location>
</feature>
<reference evidence="17 18" key="1">
    <citation type="journal article" date="2013" name="ISME J.">
        <title>A metabolic model for members of the genus Tetrasphaera involved in enhanced biological phosphorus removal.</title>
        <authorList>
            <person name="Kristiansen R."/>
            <person name="Nguyen H.T.T."/>
            <person name="Saunders A.M."/>
            <person name="Nielsen J.L."/>
            <person name="Wimmer R."/>
            <person name="Le V.Q."/>
            <person name="McIlroy S.J."/>
            <person name="Petrovski S."/>
            <person name="Seviour R.J."/>
            <person name="Calteau A."/>
            <person name="Nielsen K.L."/>
            <person name="Nielsen P.H."/>
        </authorList>
    </citation>
    <scope>NUCLEOTIDE SEQUENCE [LARGE SCALE GENOMIC DNA]</scope>
    <source>
        <strain evidence="17 18">T1-X7</strain>
    </source>
</reference>
<feature type="active site" description="Proton donor/acceptor" evidence="13">
    <location>
        <position position="359"/>
    </location>
</feature>
<dbReference type="Gene3D" id="2.40.440.10">
    <property type="entry name" value="L,D-transpeptidase catalytic domain-like"/>
    <property type="match status" value="1"/>
</dbReference>
<keyword evidence="7" id="KW-0472">Membrane</keyword>
<evidence type="ECO:0000256" key="4">
    <source>
        <dbReference type="ARBA" id="ARBA00022729"/>
    </source>
</evidence>
<dbReference type="EMBL" id="CAJB01000410">
    <property type="protein sequence ID" value="CCH80127.1"/>
    <property type="molecule type" value="Genomic_DNA"/>
</dbReference>
<dbReference type="GO" id="GO:0071555">
    <property type="term" value="P:cell wall organization"/>
    <property type="evidence" value="ECO:0007669"/>
    <property type="project" value="UniProtKB-UniRule"/>
</dbReference>
<dbReference type="Pfam" id="PF17964">
    <property type="entry name" value="Big_10"/>
    <property type="match status" value="1"/>
</dbReference>
<dbReference type="InterPro" id="IPR041280">
    <property type="entry name" value="Big_10"/>
</dbReference>
<evidence type="ECO:0000259" key="16">
    <source>
        <dbReference type="PROSITE" id="PS52029"/>
    </source>
</evidence>
<accession>A0A077M4Y6</accession>
<dbReference type="InterPro" id="IPR038063">
    <property type="entry name" value="Transpep_catalytic_dom"/>
</dbReference>
<keyword evidence="5 13" id="KW-0133">Cell shape</keyword>
<comment type="pathway">
    <text evidence="12">Glycan biosynthesis.</text>
</comment>
<feature type="signal peptide" evidence="15">
    <location>
        <begin position="1"/>
        <end position="50"/>
    </location>
</feature>
<protein>
    <submittedName>
        <fullName evidence="17">ErfK/YbiS/YcfS/YnhG</fullName>
    </submittedName>
</protein>
<comment type="caution">
    <text evidence="17">The sequence shown here is derived from an EMBL/GenBank/DDBJ whole genome shotgun (WGS) entry which is preliminary data.</text>
</comment>
<gene>
    <name evidence="17" type="ORF">BN12_760016</name>
</gene>
<feature type="region of interest" description="Disordered" evidence="14">
    <location>
        <begin position="60"/>
        <end position="82"/>
    </location>
</feature>
<keyword evidence="11 13" id="KW-0961">Cell wall biogenesis/degradation</keyword>
<dbReference type="PROSITE" id="PS52029">
    <property type="entry name" value="LD_TPASE"/>
    <property type="match status" value="1"/>
</dbReference>
<dbReference type="PANTHER" id="PTHR30582">
    <property type="entry name" value="L,D-TRANSPEPTIDASE"/>
    <property type="match status" value="1"/>
</dbReference>
<keyword evidence="10" id="KW-0012">Acyltransferase</keyword>
<evidence type="ECO:0000256" key="5">
    <source>
        <dbReference type="ARBA" id="ARBA00022960"/>
    </source>
</evidence>
<evidence type="ECO:0000256" key="14">
    <source>
        <dbReference type="SAM" id="MobiDB-lite"/>
    </source>
</evidence>
<dbReference type="CDD" id="cd16913">
    <property type="entry name" value="YkuD_like"/>
    <property type="match status" value="1"/>
</dbReference>
<keyword evidence="4 15" id="KW-0732">Signal</keyword>
<evidence type="ECO:0000256" key="13">
    <source>
        <dbReference type="PROSITE-ProRule" id="PRU01373"/>
    </source>
</evidence>
<dbReference type="UniPathway" id="UPA00219"/>
<evidence type="ECO:0000256" key="7">
    <source>
        <dbReference type="ARBA" id="ARBA00023136"/>
    </source>
</evidence>
<dbReference type="InterPro" id="IPR005490">
    <property type="entry name" value="LD_TPept_cat_dom"/>
</dbReference>
<dbReference type="Pfam" id="PF03734">
    <property type="entry name" value="YkuD"/>
    <property type="match status" value="1"/>
</dbReference>
<dbReference type="GO" id="GO:0008360">
    <property type="term" value="P:regulation of cell shape"/>
    <property type="evidence" value="ECO:0007669"/>
    <property type="project" value="UniProtKB-UniRule"/>
</dbReference>
<dbReference type="PANTHER" id="PTHR30582:SF2">
    <property type="entry name" value="L,D-TRANSPEPTIDASE YCIB-RELATED"/>
    <property type="match status" value="1"/>
</dbReference>
<evidence type="ECO:0000256" key="6">
    <source>
        <dbReference type="ARBA" id="ARBA00022984"/>
    </source>
</evidence>
<keyword evidence="2" id="KW-1003">Cell membrane</keyword>
<dbReference type="AlphaFoldDB" id="A0A077M4Y6"/>
<dbReference type="Gene3D" id="2.60.40.3780">
    <property type="match status" value="1"/>
</dbReference>
<evidence type="ECO:0000256" key="3">
    <source>
        <dbReference type="ARBA" id="ARBA00022679"/>
    </source>
</evidence>
<keyword evidence="9" id="KW-0449">Lipoprotein</keyword>
<keyword evidence="18" id="KW-1185">Reference proteome</keyword>
<evidence type="ECO:0000256" key="10">
    <source>
        <dbReference type="ARBA" id="ARBA00023315"/>
    </source>
</evidence>
<dbReference type="FunFam" id="2.40.440.10:FF:000005">
    <property type="entry name" value="L,D-transpeptidase 2"/>
    <property type="match status" value="1"/>
</dbReference>
<dbReference type="STRING" id="1194083.BN12_760016"/>
<proteinExistence type="predicted"/>
<evidence type="ECO:0000256" key="15">
    <source>
        <dbReference type="SAM" id="SignalP"/>
    </source>
</evidence>
<keyword evidence="3" id="KW-0808">Transferase</keyword>
<dbReference type="GO" id="GO:0018104">
    <property type="term" value="P:peptidoglycan-protein cross-linking"/>
    <property type="evidence" value="ECO:0007669"/>
    <property type="project" value="TreeGrafter"/>
</dbReference>
<dbReference type="CDD" id="cd13432">
    <property type="entry name" value="LDT_IgD_like_2"/>
    <property type="match status" value="1"/>
</dbReference>
<evidence type="ECO:0000256" key="12">
    <source>
        <dbReference type="ARBA" id="ARBA00060592"/>
    </source>
</evidence>
<dbReference type="Proteomes" id="UP000035721">
    <property type="component" value="Unassembled WGS sequence"/>
</dbReference>
<evidence type="ECO:0000256" key="8">
    <source>
        <dbReference type="ARBA" id="ARBA00023139"/>
    </source>
</evidence>
<dbReference type="SUPFAM" id="SSF141523">
    <property type="entry name" value="L,D-transpeptidase catalytic domain-like"/>
    <property type="match status" value="1"/>
</dbReference>
<evidence type="ECO:0000256" key="2">
    <source>
        <dbReference type="ARBA" id="ARBA00022475"/>
    </source>
</evidence>
<evidence type="ECO:0000256" key="9">
    <source>
        <dbReference type="ARBA" id="ARBA00023288"/>
    </source>
</evidence>
<feature type="active site" description="Nucleophile" evidence="13">
    <location>
        <position position="377"/>
    </location>
</feature>
<keyword evidence="6 13" id="KW-0573">Peptidoglycan synthesis</keyword>
<dbReference type="InterPro" id="IPR050979">
    <property type="entry name" value="LD-transpeptidase"/>
</dbReference>
<feature type="domain" description="L,D-TPase catalytic" evidence="16">
    <location>
        <begin position="274"/>
        <end position="401"/>
    </location>
</feature>
<feature type="compositionally biased region" description="Low complexity" evidence="14">
    <location>
        <begin position="64"/>
        <end position="74"/>
    </location>
</feature>
<keyword evidence="8" id="KW-0564">Palmitate</keyword>
<dbReference type="GO" id="GO:0005576">
    <property type="term" value="C:extracellular region"/>
    <property type="evidence" value="ECO:0007669"/>
    <property type="project" value="TreeGrafter"/>
</dbReference>
<sequence length="430" mass="45884">MGRRRAPVCCRLRPPEIALLVRPTHRRFTPARLALVVAAGLLAASTAACSAVSDAVSVGGGSSSGASAGSSSSSPTPQPAELVITPKDGAAGVKPSSLVTVSARSGTIEKVSVRDAKGHAIDGDLTDGVWKATQRTKPATSYTVQVSAKGVDGTPSTERTTFKTLTPKTVATYSMPYTGSTVGVGMPATIQFDSQVTSKAYRAQVQKSISIKTSPKTAGSWGWLDNRQLMWRPKSYWKPGTKVTITADLTGVQTGPSKWVANNLTGGFTVGSSTISYVNLATHEMRVTQNGRTLRTVPISAGQDRMPYITRSGTKVIIEKQPSVIMDSATSGVPKGSPDYYREKVDWDLRLTWTGEYIHSAPWSVYAQGRANVSHGCVNVGPSNAIWMYNLSKPGDVVKFTGSSRQFLPTEGIGVWQYSYSQWKQQSALA</sequence>
<dbReference type="GO" id="GO:0071972">
    <property type="term" value="F:peptidoglycan L,D-transpeptidase activity"/>
    <property type="evidence" value="ECO:0007669"/>
    <property type="project" value="TreeGrafter"/>
</dbReference>
<comment type="pathway">
    <text evidence="1 13">Cell wall biogenesis; peptidoglycan biosynthesis.</text>
</comment>
<evidence type="ECO:0000256" key="11">
    <source>
        <dbReference type="ARBA" id="ARBA00023316"/>
    </source>
</evidence>
<name>A0A077M4Y6_9MICO</name>
<evidence type="ECO:0000313" key="17">
    <source>
        <dbReference type="EMBL" id="CCH80127.1"/>
    </source>
</evidence>
<dbReference type="Gene3D" id="2.60.40.3710">
    <property type="match status" value="1"/>
</dbReference>
<dbReference type="GO" id="GO:0016746">
    <property type="term" value="F:acyltransferase activity"/>
    <property type="evidence" value="ECO:0007669"/>
    <property type="project" value="UniProtKB-KW"/>
</dbReference>
<evidence type="ECO:0000256" key="1">
    <source>
        <dbReference type="ARBA" id="ARBA00004752"/>
    </source>
</evidence>
<organism evidence="17 18">
    <name type="scientific">Nostocoides japonicum T1-X7</name>
    <dbReference type="NCBI Taxonomy" id="1194083"/>
    <lineage>
        <taxon>Bacteria</taxon>
        <taxon>Bacillati</taxon>
        <taxon>Actinomycetota</taxon>
        <taxon>Actinomycetes</taxon>
        <taxon>Micrococcales</taxon>
        <taxon>Intrasporangiaceae</taxon>
        <taxon>Nostocoides</taxon>
    </lineage>
</organism>
<evidence type="ECO:0000313" key="18">
    <source>
        <dbReference type="Proteomes" id="UP000035721"/>
    </source>
</evidence>